<dbReference type="PROSITE" id="PS50835">
    <property type="entry name" value="IG_LIKE"/>
    <property type="match status" value="3"/>
</dbReference>
<accession>A0A9W9YWI4</accession>
<dbReference type="PANTHER" id="PTHR24416:SF611">
    <property type="entry name" value="TYROSINE-PROTEIN KINASE TRANSMEMBRANE RECEPTOR ROR"/>
    <property type="match status" value="1"/>
</dbReference>
<dbReference type="InterPro" id="IPR007110">
    <property type="entry name" value="Ig-like_dom"/>
</dbReference>
<dbReference type="InterPro" id="IPR050122">
    <property type="entry name" value="RTK"/>
</dbReference>
<dbReference type="OrthoDB" id="5979581at2759"/>
<dbReference type="InterPro" id="IPR035914">
    <property type="entry name" value="Sperma_CUB_dom_sf"/>
</dbReference>
<dbReference type="InterPro" id="IPR000859">
    <property type="entry name" value="CUB_dom"/>
</dbReference>
<dbReference type="Pfam" id="PF13927">
    <property type="entry name" value="Ig_3"/>
    <property type="match status" value="2"/>
</dbReference>
<dbReference type="Gene3D" id="2.60.40.10">
    <property type="entry name" value="Immunoglobulins"/>
    <property type="match status" value="3"/>
</dbReference>
<dbReference type="PROSITE" id="PS50011">
    <property type="entry name" value="PROTEIN_KINASE_DOM"/>
    <property type="match status" value="1"/>
</dbReference>
<proteinExistence type="predicted"/>
<dbReference type="SMART" id="SM00408">
    <property type="entry name" value="IGc2"/>
    <property type="match status" value="2"/>
</dbReference>
<evidence type="ECO:0000256" key="9">
    <source>
        <dbReference type="PIRSR" id="PIRSR000615-3"/>
    </source>
</evidence>
<evidence type="ECO:0000256" key="8">
    <source>
        <dbReference type="PIRSR" id="PIRSR000615-2"/>
    </source>
</evidence>
<dbReference type="Gene3D" id="3.30.200.20">
    <property type="entry name" value="Phosphorylase Kinase, domain 1"/>
    <property type="match status" value="1"/>
</dbReference>
<dbReference type="CDD" id="cd00096">
    <property type="entry name" value="Ig"/>
    <property type="match status" value="1"/>
</dbReference>
<dbReference type="SUPFAM" id="SSF48726">
    <property type="entry name" value="Immunoglobulin"/>
    <property type="match status" value="3"/>
</dbReference>
<keyword evidence="5 10" id="KW-1015">Disulfide bond</keyword>
<dbReference type="InterPro" id="IPR011009">
    <property type="entry name" value="Kinase-like_dom_sf"/>
</dbReference>
<evidence type="ECO:0000256" key="6">
    <source>
        <dbReference type="ARBA" id="ARBA00023180"/>
    </source>
</evidence>
<dbReference type="GO" id="GO:0017147">
    <property type="term" value="F:Wnt-protein binding"/>
    <property type="evidence" value="ECO:0007669"/>
    <property type="project" value="TreeGrafter"/>
</dbReference>
<keyword evidence="16" id="KW-1185">Reference proteome</keyword>
<dbReference type="GO" id="GO:0046872">
    <property type="term" value="F:metal ion binding"/>
    <property type="evidence" value="ECO:0007669"/>
    <property type="project" value="UniProtKB-KW"/>
</dbReference>
<evidence type="ECO:0000256" key="7">
    <source>
        <dbReference type="ARBA" id="ARBA00023319"/>
    </source>
</evidence>
<keyword evidence="6" id="KW-0325">Glycoprotein</keyword>
<gene>
    <name evidence="15" type="ORF">OS493_029777</name>
</gene>
<dbReference type="GO" id="GO:0007169">
    <property type="term" value="P:cell surface receptor protein tyrosine kinase signaling pathway"/>
    <property type="evidence" value="ECO:0007669"/>
    <property type="project" value="TreeGrafter"/>
</dbReference>
<evidence type="ECO:0000259" key="13">
    <source>
        <dbReference type="PROSITE" id="PS50011"/>
    </source>
</evidence>
<evidence type="ECO:0000256" key="11">
    <source>
        <dbReference type="SAM" id="Phobius"/>
    </source>
</evidence>
<name>A0A9W9YWI4_9CNID</name>
<dbReference type="SMART" id="SM00220">
    <property type="entry name" value="S_TKc"/>
    <property type="match status" value="1"/>
</dbReference>
<dbReference type="PANTHER" id="PTHR24416">
    <property type="entry name" value="TYROSINE-PROTEIN KINASE RECEPTOR"/>
    <property type="match status" value="1"/>
</dbReference>
<evidence type="ECO:0000259" key="12">
    <source>
        <dbReference type="PROSITE" id="PS01180"/>
    </source>
</evidence>
<feature type="domain" description="Ig-like" evidence="14">
    <location>
        <begin position="343"/>
        <end position="425"/>
    </location>
</feature>
<feature type="binding site" evidence="8">
    <location>
        <position position="556"/>
    </location>
    <ligand>
        <name>ATP</name>
        <dbReference type="ChEBI" id="CHEBI:30616"/>
    </ligand>
</feature>
<dbReference type="PIRSF" id="PIRSF000615">
    <property type="entry name" value="TyrPK_CSF1-R"/>
    <property type="match status" value="1"/>
</dbReference>
<dbReference type="InterPro" id="IPR003598">
    <property type="entry name" value="Ig_sub2"/>
</dbReference>
<evidence type="ECO:0000313" key="15">
    <source>
        <dbReference type="EMBL" id="KAJ7370787.1"/>
    </source>
</evidence>
<dbReference type="InterPro" id="IPR003599">
    <property type="entry name" value="Ig_sub"/>
</dbReference>
<feature type="domain" description="Protein kinase" evidence="13">
    <location>
        <begin position="518"/>
        <end position="800"/>
    </location>
</feature>
<protein>
    <submittedName>
        <fullName evidence="15">Uncharacterized protein</fullName>
    </submittedName>
</protein>
<dbReference type="GO" id="GO:0005524">
    <property type="term" value="F:ATP binding"/>
    <property type="evidence" value="ECO:0007669"/>
    <property type="project" value="UniProtKB-KW"/>
</dbReference>
<dbReference type="SMART" id="SM00042">
    <property type="entry name" value="CUB"/>
    <property type="match status" value="1"/>
</dbReference>
<dbReference type="PRINTS" id="PR00109">
    <property type="entry name" value="TYRKINASE"/>
</dbReference>
<keyword evidence="9" id="KW-0479">Metal-binding</keyword>
<dbReference type="InterPro" id="IPR036179">
    <property type="entry name" value="Ig-like_dom_sf"/>
</dbReference>
<dbReference type="InterPro" id="IPR013783">
    <property type="entry name" value="Ig-like_fold"/>
</dbReference>
<feature type="binding site" evidence="9">
    <location>
        <position position="672"/>
    </location>
    <ligand>
        <name>Mg(2+)</name>
        <dbReference type="ChEBI" id="CHEBI:18420"/>
    </ligand>
</feature>
<dbReference type="GO" id="GO:0005886">
    <property type="term" value="C:plasma membrane"/>
    <property type="evidence" value="ECO:0007669"/>
    <property type="project" value="TreeGrafter"/>
</dbReference>
<evidence type="ECO:0000256" key="2">
    <source>
        <dbReference type="ARBA" id="ARBA00022692"/>
    </source>
</evidence>
<dbReference type="GO" id="GO:0004714">
    <property type="term" value="F:transmembrane receptor protein tyrosine kinase activity"/>
    <property type="evidence" value="ECO:0007669"/>
    <property type="project" value="TreeGrafter"/>
</dbReference>
<feature type="domain" description="CUB" evidence="12">
    <location>
        <begin position="8"/>
        <end position="123"/>
    </location>
</feature>
<dbReference type="SUPFAM" id="SSF49854">
    <property type="entry name" value="Spermadhesin, CUB domain"/>
    <property type="match status" value="1"/>
</dbReference>
<evidence type="ECO:0000256" key="10">
    <source>
        <dbReference type="PROSITE-ProRule" id="PRU00059"/>
    </source>
</evidence>
<dbReference type="Gene3D" id="1.10.510.10">
    <property type="entry name" value="Transferase(Phosphotransferase) domain 1"/>
    <property type="match status" value="1"/>
</dbReference>
<dbReference type="FunFam" id="2.60.120.290:FF:000013">
    <property type="entry name" value="Membrane frizzled-related protein"/>
    <property type="match status" value="1"/>
</dbReference>
<reference evidence="15" key="1">
    <citation type="submission" date="2023-01" db="EMBL/GenBank/DDBJ databases">
        <title>Genome assembly of the deep-sea coral Lophelia pertusa.</title>
        <authorList>
            <person name="Herrera S."/>
            <person name="Cordes E."/>
        </authorList>
    </citation>
    <scope>NUCLEOTIDE SEQUENCE</scope>
    <source>
        <strain evidence="15">USNM1676648</strain>
        <tissue evidence="15">Polyp</tissue>
    </source>
</reference>
<dbReference type="Pfam" id="PF07714">
    <property type="entry name" value="PK_Tyr_Ser-Thr"/>
    <property type="match status" value="1"/>
</dbReference>
<keyword evidence="7" id="KW-0393">Immunoglobulin domain</keyword>
<sequence>MLSTYGKCGRITLTGNTGDLKTPNYPNPYPSRSKCSWLIQAPPGYKIILQFYHFVLEDSPQCFNDDVKIFDGRNSSATLLGKYCGSINPVDFRPETTTNNMFITFRSDRSLNYAGFMAKFSAMAVQPLKAMSFSRRTFKNPTIAVIGKEARIHCQVRGGSLNVVISWSKDGKELSSVGPNYTIKNNNLTKKSTLQFDQVSTSDAGVYTCLASDIDNGKNISVSGTLQLKEAAVVKDGPLAMKAYAGDIVVVTCRTSGDPIPRISWQVNGEDKTGLAIQKNFTSELRFKATIEAVTVVNCTADNGFGVDWKTGEISVLARPVTVSVHVVDVQEDPTILPSGSPPMITLPPANTTAELGDNVTLKCAAKGNPKPKIRWLTGDKYYEDLPEDENGVSSFTFTFSKERTSVRCEAQNIHNINTRTAYVTVPKVEAVVEADSSRGLFSQLTFILVMAFVALAVLVILGVVLVLYRRRNLKSKDVPSPVDLEKLQSNPIFEQQTNYYVNPQLLNWEVPRNRMEFIKELGPGNGNFSSLFLGSISEKKTEEDEERKVSLVMVKLLKEKYNLEAEQENFEKDAIALTTFSHPYVQSLFGVCVDSLPLCLVFEFSEHDECLQQFLIESGRGLCSIHRRADIQNSKPKLSNIDQISIAKQIANGMEYLADKGYVHRELCTKNCIIGKGMVAKISNLGFSWKGPNSDYFSLDESERAGYPVRWLPPETLQFGIFEEDTDIWSFGVLLWEIYSSGLTPYYGMNDDEVISLVEGGDILPCPKEAPKEMYEVMEGCWSLEPTERPRFNSIHQRISSLFNGVPV</sequence>
<comment type="caution">
    <text evidence="15">The sequence shown here is derived from an EMBL/GenBank/DDBJ whole genome shotgun (WGS) entry which is preliminary data.</text>
</comment>
<dbReference type="Gene3D" id="2.60.120.290">
    <property type="entry name" value="Spermadhesin, CUB domain"/>
    <property type="match status" value="1"/>
</dbReference>
<dbReference type="AlphaFoldDB" id="A0A9W9YWI4"/>
<dbReference type="Proteomes" id="UP001163046">
    <property type="component" value="Unassembled WGS sequence"/>
</dbReference>
<evidence type="ECO:0000256" key="3">
    <source>
        <dbReference type="ARBA" id="ARBA00022989"/>
    </source>
</evidence>
<evidence type="ECO:0000256" key="5">
    <source>
        <dbReference type="ARBA" id="ARBA00023157"/>
    </source>
</evidence>
<dbReference type="PROSITE" id="PS01180">
    <property type="entry name" value="CUB"/>
    <property type="match status" value="1"/>
</dbReference>
<feature type="transmembrane region" description="Helical" evidence="11">
    <location>
        <begin position="445"/>
        <end position="469"/>
    </location>
</feature>
<dbReference type="GO" id="GO:0043235">
    <property type="term" value="C:receptor complex"/>
    <property type="evidence" value="ECO:0007669"/>
    <property type="project" value="TreeGrafter"/>
</dbReference>
<feature type="domain" description="Ig-like" evidence="14">
    <location>
        <begin position="246"/>
        <end position="315"/>
    </location>
</feature>
<evidence type="ECO:0000313" key="16">
    <source>
        <dbReference type="Proteomes" id="UP001163046"/>
    </source>
</evidence>
<keyword evidence="3 11" id="KW-1133">Transmembrane helix</keyword>
<dbReference type="SMART" id="SM00409">
    <property type="entry name" value="IG"/>
    <property type="match status" value="3"/>
</dbReference>
<dbReference type="SUPFAM" id="SSF56112">
    <property type="entry name" value="Protein kinase-like (PK-like)"/>
    <property type="match status" value="1"/>
</dbReference>
<feature type="domain" description="Ig-like" evidence="14">
    <location>
        <begin position="127"/>
        <end position="221"/>
    </location>
</feature>
<evidence type="ECO:0000259" key="14">
    <source>
        <dbReference type="PROSITE" id="PS50835"/>
    </source>
</evidence>
<dbReference type="InterPro" id="IPR000719">
    <property type="entry name" value="Prot_kinase_dom"/>
</dbReference>
<dbReference type="EMBL" id="MU826856">
    <property type="protein sequence ID" value="KAJ7370787.1"/>
    <property type="molecule type" value="Genomic_DNA"/>
</dbReference>
<dbReference type="CDD" id="cd00041">
    <property type="entry name" value="CUB"/>
    <property type="match status" value="1"/>
</dbReference>
<feature type="disulfide bond" evidence="10">
    <location>
        <begin position="8"/>
        <end position="35"/>
    </location>
</feature>
<organism evidence="15 16">
    <name type="scientific">Desmophyllum pertusum</name>
    <dbReference type="NCBI Taxonomy" id="174260"/>
    <lineage>
        <taxon>Eukaryota</taxon>
        <taxon>Metazoa</taxon>
        <taxon>Cnidaria</taxon>
        <taxon>Anthozoa</taxon>
        <taxon>Hexacorallia</taxon>
        <taxon>Scleractinia</taxon>
        <taxon>Caryophylliina</taxon>
        <taxon>Caryophylliidae</taxon>
        <taxon>Desmophyllum</taxon>
    </lineage>
</organism>
<dbReference type="InterPro" id="IPR001245">
    <property type="entry name" value="Ser-Thr/Tyr_kinase_cat_dom"/>
</dbReference>
<evidence type="ECO:0000256" key="1">
    <source>
        <dbReference type="ARBA" id="ARBA00004167"/>
    </source>
</evidence>
<comment type="subcellular location">
    <subcellularLocation>
        <location evidence="1">Membrane</location>
        <topology evidence="1">Single-pass membrane protein</topology>
    </subcellularLocation>
</comment>
<keyword evidence="8" id="KW-0067">ATP-binding</keyword>
<keyword evidence="2 11" id="KW-0812">Transmembrane</keyword>
<keyword evidence="8" id="KW-0547">Nucleotide-binding</keyword>
<dbReference type="CDD" id="cd00192">
    <property type="entry name" value="PTKc"/>
    <property type="match status" value="1"/>
</dbReference>
<dbReference type="Pfam" id="PF00431">
    <property type="entry name" value="CUB"/>
    <property type="match status" value="1"/>
</dbReference>
<keyword evidence="4 11" id="KW-0472">Membrane</keyword>
<evidence type="ECO:0000256" key="4">
    <source>
        <dbReference type="ARBA" id="ARBA00023136"/>
    </source>
</evidence>
<keyword evidence="9" id="KW-0460">Magnesium</keyword>
<comment type="caution">
    <text evidence="10">Lacks conserved residue(s) required for the propagation of feature annotation.</text>
</comment>